<dbReference type="Proteomes" id="UP000310189">
    <property type="component" value="Unassembled WGS sequence"/>
</dbReference>
<dbReference type="InterPro" id="IPR019432">
    <property type="entry name" value="Acyltransferase_MbtK/IucB-like"/>
</dbReference>
<dbReference type="InterPro" id="IPR016181">
    <property type="entry name" value="Acyl_CoA_acyltransferase"/>
</dbReference>
<dbReference type="Pfam" id="PF13523">
    <property type="entry name" value="Acetyltransf_8"/>
    <property type="match status" value="1"/>
</dbReference>
<keyword evidence="4" id="KW-1185">Reference proteome</keyword>
<protein>
    <recommendedName>
        <fullName evidence="2">Acyltransferase MbtK/IucB-like conserved domain-containing protein</fullName>
    </recommendedName>
</protein>
<evidence type="ECO:0000313" key="4">
    <source>
        <dbReference type="Proteomes" id="UP000310189"/>
    </source>
</evidence>
<proteinExistence type="inferred from homology"/>
<dbReference type="OrthoDB" id="4250781at2759"/>
<feature type="domain" description="Acyltransferase MbtK/IucB-like conserved" evidence="2">
    <location>
        <begin position="194"/>
        <end position="243"/>
    </location>
</feature>
<gene>
    <name evidence="3" type="ORF">E3P99_00653</name>
</gene>
<evidence type="ECO:0000313" key="3">
    <source>
        <dbReference type="EMBL" id="TIA92357.1"/>
    </source>
</evidence>
<dbReference type="EMBL" id="SPNW01000007">
    <property type="protein sequence ID" value="TIA92357.1"/>
    <property type="molecule type" value="Genomic_DNA"/>
</dbReference>
<evidence type="ECO:0000256" key="1">
    <source>
        <dbReference type="ARBA" id="ARBA00009893"/>
    </source>
</evidence>
<accession>A0A4T0FU16</accession>
<dbReference type="GO" id="GO:0016410">
    <property type="term" value="F:N-acyltransferase activity"/>
    <property type="evidence" value="ECO:0007669"/>
    <property type="project" value="TreeGrafter"/>
</dbReference>
<comment type="caution">
    <text evidence="3">The sequence shown here is derived from an EMBL/GenBank/DDBJ whole genome shotgun (WGS) entry which is preliminary data.</text>
</comment>
<sequence length="367" mass="42170">MTTLLELPNGKRINQYGNVLALYWPGSDQMIQATNKTTPISPFGILNEERVQSDIVYELLHIPSHEELWELLRAVWFVYRKNEYLAIIKPSSVDTTNYLVHTGLGFVSPVDDQIVILSREAFWQGAGASLANHWLRAPVPSADFSPLSAFPQVQTFTKNELVATVHPLRPPKPAPGAVFYERFIPSVKQTISFTHIDGSNAEHFEYYKKWQNSDRVNVGWRERGPDEKHHAYIRDRLADKHMMGFIFSWDGQPAGYGELAWVKEDPINVYCGDMGAYDQGIHLLVGEEQFRGKDRFIATVTSMMHCCFLRDARTQNVVVEPRADLGMVPRLASLLPIELDREFEFPHKRAVYFRQRRQRFFQAASLE</sequence>
<comment type="similarity">
    <text evidence="1">Belongs to the lysine N-acyltransferase MbtK family.</text>
</comment>
<dbReference type="PANTHER" id="PTHR31438:SF1">
    <property type="entry name" value="LYSINE N-ACYLTRANSFERASE C17G9.06C-RELATED"/>
    <property type="match status" value="1"/>
</dbReference>
<reference evidence="3 4" key="1">
    <citation type="submission" date="2019-03" db="EMBL/GenBank/DDBJ databases">
        <title>Sequencing 23 genomes of Wallemia ichthyophaga.</title>
        <authorList>
            <person name="Gostincar C."/>
        </authorList>
    </citation>
    <scope>NUCLEOTIDE SEQUENCE [LARGE SCALE GENOMIC DNA]</scope>
    <source>
        <strain evidence="3 4">EXF-5753</strain>
    </source>
</reference>
<dbReference type="Gene3D" id="3.40.630.30">
    <property type="match status" value="1"/>
</dbReference>
<dbReference type="PANTHER" id="PTHR31438">
    <property type="entry name" value="LYSINE N-ACYLTRANSFERASE C17G9.06C-RELATED"/>
    <property type="match status" value="1"/>
</dbReference>
<evidence type="ECO:0000259" key="2">
    <source>
        <dbReference type="SMART" id="SM01006"/>
    </source>
</evidence>
<dbReference type="AlphaFoldDB" id="A0A4T0FU16"/>
<dbReference type="GO" id="GO:0019290">
    <property type="term" value="P:siderophore biosynthetic process"/>
    <property type="evidence" value="ECO:0007669"/>
    <property type="project" value="InterPro"/>
</dbReference>
<dbReference type="SMART" id="SM01006">
    <property type="entry name" value="AlcB"/>
    <property type="match status" value="1"/>
</dbReference>
<organism evidence="3 4">
    <name type="scientific">Wallemia hederae</name>
    <dbReference type="NCBI Taxonomy" id="1540922"/>
    <lineage>
        <taxon>Eukaryota</taxon>
        <taxon>Fungi</taxon>
        <taxon>Dikarya</taxon>
        <taxon>Basidiomycota</taxon>
        <taxon>Wallemiomycotina</taxon>
        <taxon>Wallemiomycetes</taxon>
        <taxon>Wallemiales</taxon>
        <taxon>Wallemiaceae</taxon>
        <taxon>Wallemia</taxon>
    </lineage>
</organism>
<name>A0A4T0FU16_9BASI</name>
<dbReference type="SUPFAM" id="SSF55729">
    <property type="entry name" value="Acyl-CoA N-acyltransferases (Nat)"/>
    <property type="match status" value="1"/>
</dbReference>